<organism evidence="1 2">
    <name type="scientific">Nocardia amamiensis</name>
    <dbReference type="NCBI Taxonomy" id="404578"/>
    <lineage>
        <taxon>Bacteria</taxon>
        <taxon>Bacillati</taxon>
        <taxon>Actinomycetota</taxon>
        <taxon>Actinomycetes</taxon>
        <taxon>Mycobacteriales</taxon>
        <taxon>Nocardiaceae</taxon>
        <taxon>Nocardia</taxon>
    </lineage>
</organism>
<proteinExistence type="predicted"/>
<gene>
    <name evidence="1" type="ORF">IU459_31010</name>
</gene>
<sequence>MLLQVRCGRGHHVATVFDTSAGAVYRSVVGPHAHGDRDYVDTGHGAHDRGTRYVDLLAAAPIVDDGLPASCECGPHTLSRERLRQAITHDEHTLQLP</sequence>
<keyword evidence="2" id="KW-1185">Reference proteome</keyword>
<accession>A0ABS0CZB3</accession>
<evidence type="ECO:0000313" key="2">
    <source>
        <dbReference type="Proteomes" id="UP000702209"/>
    </source>
</evidence>
<name>A0ABS0CZB3_9NOCA</name>
<reference evidence="1 2" key="1">
    <citation type="submission" date="2020-10" db="EMBL/GenBank/DDBJ databases">
        <title>Identification of Nocardia species via Next-generation sequencing and recognition of intraspecies genetic diversity.</title>
        <authorList>
            <person name="Li P."/>
            <person name="Li P."/>
            <person name="Lu B."/>
        </authorList>
    </citation>
    <scope>NUCLEOTIDE SEQUENCE [LARGE SCALE GENOMIC DNA]</scope>
    <source>
        <strain evidence="1 2">BJ06-0157</strain>
    </source>
</reference>
<evidence type="ECO:0000313" key="1">
    <source>
        <dbReference type="EMBL" id="MBF6301943.1"/>
    </source>
</evidence>
<dbReference type="Proteomes" id="UP000702209">
    <property type="component" value="Unassembled WGS sequence"/>
</dbReference>
<dbReference type="EMBL" id="JADLQX010000034">
    <property type="protein sequence ID" value="MBF6301943.1"/>
    <property type="molecule type" value="Genomic_DNA"/>
</dbReference>
<protein>
    <submittedName>
        <fullName evidence="1">Uncharacterized protein</fullName>
    </submittedName>
</protein>
<comment type="caution">
    <text evidence="1">The sequence shown here is derived from an EMBL/GenBank/DDBJ whole genome shotgun (WGS) entry which is preliminary data.</text>
</comment>